<proteinExistence type="inferred from homology"/>
<dbReference type="Gene3D" id="3.90.45.10">
    <property type="entry name" value="Peptide deformylase"/>
    <property type="match status" value="1"/>
</dbReference>
<accession>A0A3B1A8T6</accession>
<dbReference type="PANTHER" id="PTHR10458:SF22">
    <property type="entry name" value="PEPTIDE DEFORMYLASE"/>
    <property type="match status" value="1"/>
</dbReference>
<dbReference type="AlphaFoldDB" id="A0A3B1A8T6"/>
<dbReference type="EC" id="3.5.1.88" evidence="2"/>
<gene>
    <name evidence="2" type="ORF">MNBD_GAMMA20-303</name>
</gene>
<dbReference type="CDD" id="cd00487">
    <property type="entry name" value="Pep_deformylase"/>
    <property type="match status" value="1"/>
</dbReference>
<sequence length="174" mass="19697">MSLDILKYPDERLKQKSQSVVVFDDALRVFVDNLEETLRAGPGGVGIAAPQVGCFERIVIVDISAMRKLPKGSSSSGRMLLINPEITEWEGMVMGREGCMSVPDYTGNVIRAERICFTAFDEFGEQREYTCEGFEARAVQHEVDHLDGLLFLDRLVSRRSDLFRRKVYKKGDEK</sequence>
<dbReference type="HAMAP" id="MF_00163">
    <property type="entry name" value="Pep_deformylase"/>
    <property type="match status" value="1"/>
</dbReference>
<dbReference type="NCBIfam" id="TIGR00079">
    <property type="entry name" value="pept_deformyl"/>
    <property type="match status" value="1"/>
</dbReference>
<comment type="similarity">
    <text evidence="1">Belongs to the polypeptide deformylase family.</text>
</comment>
<evidence type="ECO:0000313" key="2">
    <source>
        <dbReference type="EMBL" id="VAW98000.1"/>
    </source>
</evidence>
<dbReference type="EMBL" id="UOFU01000136">
    <property type="protein sequence ID" value="VAW98000.1"/>
    <property type="molecule type" value="Genomic_DNA"/>
</dbReference>
<protein>
    <submittedName>
        <fullName evidence="2">Peptide deformylase</fullName>
        <ecNumber evidence="2">3.5.1.88</ecNumber>
    </submittedName>
</protein>
<dbReference type="InterPro" id="IPR023635">
    <property type="entry name" value="Peptide_deformylase"/>
</dbReference>
<dbReference type="GO" id="GO:0042586">
    <property type="term" value="F:peptide deformylase activity"/>
    <property type="evidence" value="ECO:0007669"/>
    <property type="project" value="UniProtKB-EC"/>
</dbReference>
<keyword evidence="2" id="KW-0378">Hydrolase</keyword>
<dbReference type="NCBIfam" id="NF001159">
    <property type="entry name" value="PRK00150.1-3"/>
    <property type="match status" value="1"/>
</dbReference>
<dbReference type="PRINTS" id="PR01576">
    <property type="entry name" value="PDEFORMYLASE"/>
</dbReference>
<dbReference type="Pfam" id="PF01327">
    <property type="entry name" value="Pep_deformylase"/>
    <property type="match status" value="1"/>
</dbReference>
<dbReference type="PIRSF" id="PIRSF004749">
    <property type="entry name" value="Pep_def"/>
    <property type="match status" value="1"/>
</dbReference>
<reference evidence="2" key="1">
    <citation type="submission" date="2018-06" db="EMBL/GenBank/DDBJ databases">
        <authorList>
            <person name="Zhirakovskaya E."/>
        </authorList>
    </citation>
    <scope>NUCLEOTIDE SEQUENCE</scope>
</reference>
<evidence type="ECO:0000256" key="1">
    <source>
        <dbReference type="ARBA" id="ARBA00010759"/>
    </source>
</evidence>
<organism evidence="2">
    <name type="scientific">hydrothermal vent metagenome</name>
    <dbReference type="NCBI Taxonomy" id="652676"/>
    <lineage>
        <taxon>unclassified sequences</taxon>
        <taxon>metagenomes</taxon>
        <taxon>ecological metagenomes</taxon>
    </lineage>
</organism>
<dbReference type="PANTHER" id="PTHR10458">
    <property type="entry name" value="PEPTIDE DEFORMYLASE"/>
    <property type="match status" value="1"/>
</dbReference>
<dbReference type="InterPro" id="IPR036821">
    <property type="entry name" value="Peptide_deformylase_sf"/>
</dbReference>
<dbReference type="SUPFAM" id="SSF56420">
    <property type="entry name" value="Peptide deformylase"/>
    <property type="match status" value="1"/>
</dbReference>
<name>A0A3B1A8T6_9ZZZZ</name>